<keyword evidence="5" id="KW-0999">Mitochondrion inner membrane</keyword>
<dbReference type="FunFam" id="3.40.1380.10:FF:000003">
    <property type="entry name" value="ATP synthase subunit gamma"/>
    <property type="match status" value="1"/>
</dbReference>
<comment type="similarity">
    <text evidence="2 11">Belongs to the ATPase gamma chain family.</text>
</comment>
<evidence type="ECO:0000256" key="8">
    <source>
        <dbReference type="ARBA" id="ARBA00023136"/>
    </source>
</evidence>
<evidence type="ECO:0000256" key="11">
    <source>
        <dbReference type="RuleBase" id="RU004001"/>
    </source>
</evidence>
<evidence type="ECO:0000256" key="3">
    <source>
        <dbReference type="ARBA" id="ARBA00022448"/>
    </source>
</evidence>
<keyword evidence="7" id="KW-0496">Mitochondrion</keyword>
<dbReference type="GO" id="GO:0045259">
    <property type="term" value="C:proton-transporting ATP synthase complex"/>
    <property type="evidence" value="ECO:0007669"/>
    <property type="project" value="UniProtKB-KW"/>
</dbReference>
<protein>
    <recommendedName>
        <fullName evidence="11">ATP synthase subunit gamma</fullName>
    </recommendedName>
</protein>
<evidence type="ECO:0000256" key="5">
    <source>
        <dbReference type="ARBA" id="ARBA00022792"/>
    </source>
</evidence>
<dbReference type="OrthoDB" id="239812at2759"/>
<evidence type="ECO:0000256" key="2">
    <source>
        <dbReference type="ARBA" id="ARBA00007681"/>
    </source>
</evidence>
<dbReference type="GO" id="GO:0046933">
    <property type="term" value="F:proton-transporting ATP synthase activity, rotational mechanism"/>
    <property type="evidence" value="ECO:0007669"/>
    <property type="project" value="EnsemblFungi"/>
</dbReference>
<dbReference type="Proteomes" id="UP000095023">
    <property type="component" value="Unassembled WGS sequence"/>
</dbReference>
<name>A0A1E4TCW2_9ASCO</name>
<evidence type="ECO:0000256" key="1">
    <source>
        <dbReference type="ARBA" id="ARBA00004637"/>
    </source>
</evidence>
<keyword evidence="9 11" id="KW-0139">CF(1)</keyword>
<dbReference type="InterPro" id="IPR023632">
    <property type="entry name" value="ATP_synth_F1_gsu_CS"/>
</dbReference>
<proteinExistence type="inferred from homology"/>
<dbReference type="PANTHER" id="PTHR11693:SF22">
    <property type="entry name" value="ATP SYNTHASE SUBUNIT GAMMA, MITOCHONDRIAL"/>
    <property type="match status" value="1"/>
</dbReference>
<dbReference type="GO" id="GO:0046961">
    <property type="term" value="F:proton-transporting ATPase activity, rotational mechanism"/>
    <property type="evidence" value="ECO:0007669"/>
    <property type="project" value="EnsemblFungi"/>
</dbReference>
<accession>A0A1E4TCW2</accession>
<dbReference type="SUPFAM" id="SSF52943">
    <property type="entry name" value="ATP synthase (F1-ATPase), gamma subunit"/>
    <property type="match status" value="1"/>
</dbReference>
<gene>
    <name evidence="12" type="ORF">CANCADRAFT_32806</name>
</gene>
<evidence type="ECO:0000313" key="13">
    <source>
        <dbReference type="Proteomes" id="UP000095023"/>
    </source>
</evidence>
<sequence length="252" mass="27262">MKIVASTRLNKAQRAMAESRVYGQTSEEIYKQAETTAAPATEDSAVGKRLVVVASSDKGLCGGVHSQLSKKVRQMQAESPEHFDIVVLGEKAKAKLSSVLGNDIVLSFSNVGKDIPTFAESLAIADEISKLDTDYAQTSVVYNGFKSALSFEPTVADAYNETSILASKELSQYEIEDDVLRNLAEFSLANVIHWGLVEGHACEIQARRSAMDNASNNASDMIGSYSILYNRTRQAVITNELVDIITGASSLE</sequence>
<dbReference type="PANTHER" id="PTHR11693">
    <property type="entry name" value="ATP SYNTHASE GAMMA CHAIN"/>
    <property type="match status" value="1"/>
</dbReference>
<dbReference type="Gene3D" id="1.10.287.80">
    <property type="entry name" value="ATP synthase, gamma subunit, helix hairpin domain"/>
    <property type="match status" value="1"/>
</dbReference>
<organism evidence="12 13">
    <name type="scientific">Tortispora caseinolytica NRRL Y-17796</name>
    <dbReference type="NCBI Taxonomy" id="767744"/>
    <lineage>
        <taxon>Eukaryota</taxon>
        <taxon>Fungi</taxon>
        <taxon>Dikarya</taxon>
        <taxon>Ascomycota</taxon>
        <taxon>Saccharomycotina</taxon>
        <taxon>Trigonopsidomycetes</taxon>
        <taxon>Trigonopsidales</taxon>
        <taxon>Trigonopsidaceae</taxon>
        <taxon>Tortispora</taxon>
    </lineage>
</organism>
<keyword evidence="13" id="KW-1185">Reference proteome</keyword>
<dbReference type="NCBIfam" id="TIGR01146">
    <property type="entry name" value="ATPsyn_F1gamma"/>
    <property type="match status" value="1"/>
</dbReference>
<dbReference type="InterPro" id="IPR035968">
    <property type="entry name" value="ATP_synth_F1_ATPase_gsu"/>
</dbReference>
<dbReference type="Pfam" id="PF00231">
    <property type="entry name" value="ATP-synt"/>
    <property type="match status" value="1"/>
</dbReference>
<keyword evidence="6 11" id="KW-0406">Ion transport</keyword>
<dbReference type="PRINTS" id="PR00126">
    <property type="entry name" value="ATPASEGAMMA"/>
</dbReference>
<comment type="subunit">
    <text evidence="11">F-type ATPases have 2 components, CF(1) - the catalytic core - and CF(0) - the membrane proton channel. CF(1) and CF(0) have multiple subunits.</text>
</comment>
<evidence type="ECO:0000313" key="12">
    <source>
        <dbReference type="EMBL" id="ODV89601.1"/>
    </source>
</evidence>
<dbReference type="GO" id="GO:0005743">
    <property type="term" value="C:mitochondrial inner membrane"/>
    <property type="evidence" value="ECO:0007669"/>
    <property type="project" value="UniProtKB-SubCell"/>
</dbReference>
<keyword evidence="10 11" id="KW-0066">ATP synthesis</keyword>
<dbReference type="EMBL" id="KV453843">
    <property type="protein sequence ID" value="ODV89601.1"/>
    <property type="molecule type" value="Genomic_DNA"/>
</dbReference>
<keyword evidence="8" id="KW-0472">Membrane</keyword>
<evidence type="ECO:0000256" key="10">
    <source>
        <dbReference type="ARBA" id="ARBA00023310"/>
    </source>
</evidence>
<dbReference type="CDD" id="cd12151">
    <property type="entry name" value="F1-ATPase_gamma"/>
    <property type="match status" value="1"/>
</dbReference>
<evidence type="ECO:0000256" key="7">
    <source>
        <dbReference type="ARBA" id="ARBA00023128"/>
    </source>
</evidence>
<dbReference type="PROSITE" id="PS00153">
    <property type="entry name" value="ATPASE_GAMMA"/>
    <property type="match status" value="1"/>
</dbReference>
<evidence type="ECO:0000256" key="6">
    <source>
        <dbReference type="ARBA" id="ARBA00023065"/>
    </source>
</evidence>
<dbReference type="PIRSF" id="PIRSF039089">
    <property type="entry name" value="ATP_synthase_gamma"/>
    <property type="match status" value="1"/>
</dbReference>
<keyword evidence="3 11" id="KW-0813">Transport</keyword>
<comment type="subcellular location">
    <subcellularLocation>
        <location evidence="1">Mitochondrion inner membrane</location>
        <topology evidence="1">Peripheral membrane protein</topology>
    </subcellularLocation>
</comment>
<reference evidence="13" key="1">
    <citation type="submission" date="2016-02" db="EMBL/GenBank/DDBJ databases">
        <title>Comparative genomics of biotechnologically important yeasts.</title>
        <authorList>
            <consortium name="DOE Joint Genome Institute"/>
            <person name="Riley R."/>
            <person name="Haridas S."/>
            <person name="Wolfe K.H."/>
            <person name="Lopes M.R."/>
            <person name="Hittinger C.T."/>
            <person name="Goker M."/>
            <person name="Salamov A."/>
            <person name="Wisecaver J."/>
            <person name="Long T.M."/>
            <person name="Aerts A.L."/>
            <person name="Barry K."/>
            <person name="Choi C."/>
            <person name="Clum A."/>
            <person name="Coughlan A.Y."/>
            <person name="Deshpande S."/>
            <person name="Douglass A.P."/>
            <person name="Hanson S.J."/>
            <person name="Klenk H.-P."/>
            <person name="Labutti K."/>
            <person name="Lapidus A."/>
            <person name="Lindquist E."/>
            <person name="Lipzen A."/>
            <person name="Meier-Kolthoff J.P."/>
            <person name="Ohm R.A."/>
            <person name="Otillar R.P."/>
            <person name="Pangilinan J."/>
            <person name="Peng Y."/>
            <person name="Rokas A."/>
            <person name="Rosa C.A."/>
            <person name="Scheuner C."/>
            <person name="Sibirny A.A."/>
            <person name="Slot J.C."/>
            <person name="Stielow J.B."/>
            <person name="Sun H."/>
            <person name="Kurtzman C.P."/>
            <person name="Blackwell M."/>
            <person name="Jeffries T.W."/>
            <person name="Grigoriev I.V."/>
        </authorList>
    </citation>
    <scope>NUCLEOTIDE SEQUENCE [LARGE SCALE GENOMIC DNA]</scope>
    <source>
        <strain evidence="13">NRRL Y-17796</strain>
    </source>
</reference>
<dbReference type="Gene3D" id="3.40.1380.10">
    <property type="match status" value="1"/>
</dbReference>
<dbReference type="FunFam" id="1.10.287.80:FF:000001">
    <property type="entry name" value="ATP synthase gamma chain"/>
    <property type="match status" value="1"/>
</dbReference>
<dbReference type="AlphaFoldDB" id="A0A1E4TCW2"/>
<evidence type="ECO:0000256" key="9">
    <source>
        <dbReference type="ARBA" id="ARBA00023196"/>
    </source>
</evidence>
<evidence type="ECO:0000256" key="4">
    <source>
        <dbReference type="ARBA" id="ARBA00022781"/>
    </source>
</evidence>
<keyword evidence="4 11" id="KW-0375">Hydrogen ion transport</keyword>
<dbReference type="InterPro" id="IPR000131">
    <property type="entry name" value="ATP_synth_F1_gsu"/>
</dbReference>